<feature type="domain" description="Calcineurin-like phosphoesterase" evidence="1">
    <location>
        <begin position="12"/>
        <end position="209"/>
    </location>
</feature>
<keyword evidence="3" id="KW-1185">Reference proteome</keyword>
<evidence type="ECO:0000313" key="3">
    <source>
        <dbReference type="Proteomes" id="UP000319004"/>
    </source>
</evidence>
<reference evidence="2 3" key="1">
    <citation type="submission" date="2019-03" db="EMBL/GenBank/DDBJ databases">
        <title>Deep-cultivation of Planctomycetes and their phenomic and genomic characterization uncovers novel biology.</title>
        <authorList>
            <person name="Wiegand S."/>
            <person name="Jogler M."/>
            <person name="Boedeker C."/>
            <person name="Pinto D."/>
            <person name="Vollmers J."/>
            <person name="Rivas-Marin E."/>
            <person name="Kohn T."/>
            <person name="Peeters S.H."/>
            <person name="Heuer A."/>
            <person name="Rast P."/>
            <person name="Oberbeckmann S."/>
            <person name="Bunk B."/>
            <person name="Jeske O."/>
            <person name="Meyerdierks A."/>
            <person name="Storesund J.E."/>
            <person name="Kallscheuer N."/>
            <person name="Luecker S."/>
            <person name="Lage O.M."/>
            <person name="Pohl T."/>
            <person name="Merkel B.J."/>
            <person name="Hornburger P."/>
            <person name="Mueller R.-W."/>
            <person name="Bruemmer F."/>
            <person name="Labrenz M."/>
            <person name="Spormann A.M."/>
            <person name="Op den Camp H."/>
            <person name="Overmann J."/>
            <person name="Amann R."/>
            <person name="Jetten M.S.M."/>
            <person name="Mascher T."/>
            <person name="Medema M.H."/>
            <person name="Devos D.P."/>
            <person name="Kaster A.-K."/>
            <person name="Ovreas L."/>
            <person name="Rohde M."/>
            <person name="Galperin M.Y."/>
            <person name="Jogler C."/>
        </authorList>
    </citation>
    <scope>NUCLEOTIDE SEQUENCE [LARGE SCALE GENOMIC DNA]</scope>
    <source>
        <strain evidence="2 3">Enr13</strain>
    </source>
</reference>
<dbReference type="Pfam" id="PF00149">
    <property type="entry name" value="Metallophos"/>
    <property type="match status" value="1"/>
</dbReference>
<dbReference type="InterPro" id="IPR029052">
    <property type="entry name" value="Metallo-depent_PP-like"/>
</dbReference>
<gene>
    <name evidence="2" type="ORF">Enr13x_58910</name>
</gene>
<dbReference type="AlphaFoldDB" id="A0A518HYX6"/>
<dbReference type="RefSeq" id="WP_145390188.1">
    <property type="nucleotide sequence ID" value="NZ_CP037423.1"/>
</dbReference>
<evidence type="ECO:0000259" key="1">
    <source>
        <dbReference type="Pfam" id="PF00149"/>
    </source>
</evidence>
<proteinExistence type="predicted"/>
<dbReference type="OrthoDB" id="247902at2"/>
<sequence>MMSESETTNAYFLSDLHLFSNRSTGDLILPELRDKVRQTHTVVLGGDIFDFKWSTHESDERSVEKAVEWIEDLLEQNANCEYHYILGNHDSRPEFVEQLDALASRHPNFTRHRYFARLDNCLFLHGDVADGPLDHARLDSRRQKFERKKKKTGMWHVAYDMAIHARLHRLVVLSIREMKVLRRINAYVERIGHGLTDGVTDVYFGHTHVDLDGIQYQGLCFHNGGAAIRGMKFRIVETTLSAPASVRA</sequence>
<dbReference type="GO" id="GO:0016787">
    <property type="term" value="F:hydrolase activity"/>
    <property type="evidence" value="ECO:0007669"/>
    <property type="project" value="InterPro"/>
</dbReference>
<dbReference type="SUPFAM" id="SSF56300">
    <property type="entry name" value="Metallo-dependent phosphatases"/>
    <property type="match status" value="1"/>
</dbReference>
<name>A0A518HYX6_9BACT</name>
<evidence type="ECO:0000313" key="2">
    <source>
        <dbReference type="EMBL" id="QDV45987.1"/>
    </source>
</evidence>
<dbReference type="Gene3D" id="3.60.21.10">
    <property type="match status" value="1"/>
</dbReference>
<dbReference type="KEGG" id="snep:Enr13x_58910"/>
<dbReference type="Proteomes" id="UP000319004">
    <property type="component" value="Chromosome"/>
</dbReference>
<dbReference type="EMBL" id="CP037423">
    <property type="protein sequence ID" value="QDV45987.1"/>
    <property type="molecule type" value="Genomic_DNA"/>
</dbReference>
<protein>
    <submittedName>
        <fullName evidence="2">Calcineurin-like phosphoesterase superfamily domain protein</fullName>
    </submittedName>
</protein>
<accession>A0A518HYX6</accession>
<organism evidence="2 3">
    <name type="scientific">Stieleria neptunia</name>
    <dbReference type="NCBI Taxonomy" id="2527979"/>
    <lineage>
        <taxon>Bacteria</taxon>
        <taxon>Pseudomonadati</taxon>
        <taxon>Planctomycetota</taxon>
        <taxon>Planctomycetia</taxon>
        <taxon>Pirellulales</taxon>
        <taxon>Pirellulaceae</taxon>
        <taxon>Stieleria</taxon>
    </lineage>
</organism>
<dbReference type="InterPro" id="IPR004843">
    <property type="entry name" value="Calcineurin-like_PHP"/>
</dbReference>